<accession>A0ACB0XQ78</accession>
<dbReference type="EMBL" id="CAVMJV010000002">
    <property type="protein sequence ID" value="CAK5012519.1"/>
    <property type="molecule type" value="Genomic_DNA"/>
</dbReference>
<sequence length="65" mass="7369">MKINIGILTWRVFNLTRMNCLDYLTHLDAGTSGQGQHEQWQLVQYGQGQHQSEGSGLQQPVELDV</sequence>
<dbReference type="Proteomes" id="UP001497535">
    <property type="component" value="Unassembled WGS sequence"/>
</dbReference>
<evidence type="ECO:0000313" key="1">
    <source>
        <dbReference type="EMBL" id="CAK5012519.1"/>
    </source>
</evidence>
<keyword evidence="2" id="KW-1185">Reference proteome</keyword>
<comment type="caution">
    <text evidence="1">The sequence shown here is derived from an EMBL/GenBank/DDBJ whole genome shotgun (WGS) entry which is preliminary data.</text>
</comment>
<reference evidence="1" key="1">
    <citation type="submission" date="2023-11" db="EMBL/GenBank/DDBJ databases">
        <authorList>
            <person name="Poullet M."/>
        </authorList>
    </citation>
    <scope>NUCLEOTIDE SEQUENCE</scope>
    <source>
        <strain evidence="1">E1834</strain>
    </source>
</reference>
<name>A0ACB0XQ78_MELEN</name>
<gene>
    <name evidence="1" type="ORF">MENTE1834_LOCUS2144</name>
</gene>
<protein>
    <submittedName>
        <fullName evidence="1">Uncharacterized protein</fullName>
    </submittedName>
</protein>
<organism evidence="1 2">
    <name type="scientific">Meloidogyne enterolobii</name>
    <name type="common">Root-knot nematode worm</name>
    <name type="synonym">Meloidogyne mayaguensis</name>
    <dbReference type="NCBI Taxonomy" id="390850"/>
    <lineage>
        <taxon>Eukaryota</taxon>
        <taxon>Metazoa</taxon>
        <taxon>Ecdysozoa</taxon>
        <taxon>Nematoda</taxon>
        <taxon>Chromadorea</taxon>
        <taxon>Rhabditida</taxon>
        <taxon>Tylenchina</taxon>
        <taxon>Tylenchomorpha</taxon>
        <taxon>Tylenchoidea</taxon>
        <taxon>Meloidogynidae</taxon>
        <taxon>Meloidogyninae</taxon>
        <taxon>Meloidogyne</taxon>
    </lineage>
</organism>
<evidence type="ECO:0000313" key="2">
    <source>
        <dbReference type="Proteomes" id="UP001497535"/>
    </source>
</evidence>
<proteinExistence type="predicted"/>